<dbReference type="PROSITE" id="PS50158">
    <property type="entry name" value="ZF_CCHC"/>
    <property type="match status" value="1"/>
</dbReference>
<name>A0A8H7URA7_9FUNG</name>
<keyword evidence="9" id="KW-0863">Zinc-finger</keyword>
<dbReference type="InterPro" id="IPR001878">
    <property type="entry name" value="Znf_CCHC"/>
</dbReference>
<evidence type="ECO:0000256" key="4">
    <source>
        <dbReference type="ARBA" id="ARBA00022722"/>
    </source>
</evidence>
<dbReference type="EMBL" id="JAEPRD010000462">
    <property type="protein sequence ID" value="KAG2191197.1"/>
    <property type="molecule type" value="Genomic_DNA"/>
</dbReference>
<keyword evidence="2" id="KW-0808">Transferase</keyword>
<feature type="compositionally biased region" description="Low complexity" evidence="10">
    <location>
        <begin position="423"/>
        <end position="437"/>
    </location>
</feature>
<dbReference type="GO" id="GO:0006508">
    <property type="term" value="P:proteolysis"/>
    <property type="evidence" value="ECO:0007669"/>
    <property type="project" value="UniProtKB-KW"/>
</dbReference>
<keyword evidence="3" id="KW-0548">Nucleotidyltransferase</keyword>
<dbReference type="InterPro" id="IPR050951">
    <property type="entry name" value="Retrovirus_Pol_polyprotein"/>
</dbReference>
<dbReference type="GO" id="GO:0016779">
    <property type="term" value="F:nucleotidyltransferase activity"/>
    <property type="evidence" value="ECO:0007669"/>
    <property type="project" value="UniProtKB-KW"/>
</dbReference>
<keyword evidence="1" id="KW-0645">Protease</keyword>
<keyword evidence="6" id="KW-0255">Endonuclease</keyword>
<dbReference type="Pfam" id="PF03732">
    <property type="entry name" value="Retrotrans_gag"/>
    <property type="match status" value="1"/>
</dbReference>
<dbReference type="InterPro" id="IPR041577">
    <property type="entry name" value="RT_RNaseH_2"/>
</dbReference>
<evidence type="ECO:0000256" key="3">
    <source>
        <dbReference type="ARBA" id="ARBA00022695"/>
    </source>
</evidence>
<dbReference type="OrthoDB" id="2229855at2759"/>
<dbReference type="PANTHER" id="PTHR37984">
    <property type="entry name" value="PROTEIN CBG26694"/>
    <property type="match status" value="1"/>
</dbReference>
<feature type="region of interest" description="Disordered" evidence="10">
    <location>
        <begin position="374"/>
        <end position="400"/>
    </location>
</feature>
<evidence type="ECO:0000256" key="2">
    <source>
        <dbReference type="ARBA" id="ARBA00022679"/>
    </source>
</evidence>
<dbReference type="GO" id="GO:0004190">
    <property type="term" value="F:aspartic-type endopeptidase activity"/>
    <property type="evidence" value="ECO:0007669"/>
    <property type="project" value="UniProtKB-KW"/>
</dbReference>
<feature type="domain" description="CCHC-type" evidence="11">
    <location>
        <begin position="350"/>
        <end position="365"/>
    </location>
</feature>
<dbReference type="InterPro" id="IPR036875">
    <property type="entry name" value="Znf_CCHC_sf"/>
</dbReference>
<evidence type="ECO:0000256" key="1">
    <source>
        <dbReference type="ARBA" id="ARBA00022670"/>
    </source>
</evidence>
<dbReference type="SUPFAM" id="SSF57756">
    <property type="entry name" value="Retrovirus zinc finger-like domains"/>
    <property type="match status" value="1"/>
</dbReference>
<dbReference type="Pfam" id="PF00078">
    <property type="entry name" value="RVT_1"/>
    <property type="match status" value="1"/>
</dbReference>
<evidence type="ECO:0000256" key="9">
    <source>
        <dbReference type="PROSITE-ProRule" id="PRU00047"/>
    </source>
</evidence>
<feature type="region of interest" description="Disordered" evidence="10">
    <location>
        <begin position="417"/>
        <end position="437"/>
    </location>
</feature>
<evidence type="ECO:0000259" key="11">
    <source>
        <dbReference type="PROSITE" id="PS50158"/>
    </source>
</evidence>
<dbReference type="AlphaFoldDB" id="A0A8H7URA7"/>
<gene>
    <name evidence="13" type="ORF">INT47_004428</name>
</gene>
<evidence type="ECO:0000256" key="7">
    <source>
        <dbReference type="ARBA" id="ARBA00023125"/>
    </source>
</evidence>
<proteinExistence type="predicted"/>
<evidence type="ECO:0000313" key="14">
    <source>
        <dbReference type="Proteomes" id="UP000603453"/>
    </source>
</evidence>
<dbReference type="SUPFAM" id="SSF56672">
    <property type="entry name" value="DNA/RNA polymerases"/>
    <property type="match status" value="1"/>
</dbReference>
<evidence type="ECO:0000256" key="10">
    <source>
        <dbReference type="SAM" id="MobiDB-lite"/>
    </source>
</evidence>
<dbReference type="InterPro" id="IPR005162">
    <property type="entry name" value="Retrotrans_gag_dom"/>
</dbReference>
<feature type="domain" description="Reverse transcriptase" evidence="12">
    <location>
        <begin position="755"/>
        <end position="941"/>
    </location>
</feature>
<dbReference type="CDD" id="cd01647">
    <property type="entry name" value="RT_LTR"/>
    <property type="match status" value="1"/>
</dbReference>
<keyword evidence="5" id="KW-0064">Aspartyl protease</keyword>
<dbReference type="Pfam" id="PF17919">
    <property type="entry name" value="RT_RNaseH_2"/>
    <property type="match status" value="1"/>
</dbReference>
<organism evidence="13 14">
    <name type="scientific">Mucor saturninus</name>
    <dbReference type="NCBI Taxonomy" id="64648"/>
    <lineage>
        <taxon>Eukaryota</taxon>
        <taxon>Fungi</taxon>
        <taxon>Fungi incertae sedis</taxon>
        <taxon>Mucoromycota</taxon>
        <taxon>Mucoromycotina</taxon>
        <taxon>Mucoromycetes</taxon>
        <taxon>Mucorales</taxon>
        <taxon>Mucorineae</taxon>
        <taxon>Mucoraceae</taxon>
        <taxon>Mucor</taxon>
    </lineage>
</organism>
<keyword evidence="9" id="KW-0479">Metal-binding</keyword>
<dbReference type="Gene3D" id="2.40.70.10">
    <property type="entry name" value="Acid Proteases"/>
    <property type="match status" value="1"/>
</dbReference>
<dbReference type="Gene3D" id="3.30.70.270">
    <property type="match status" value="2"/>
</dbReference>
<dbReference type="PANTHER" id="PTHR37984:SF5">
    <property type="entry name" value="PROTEIN NYNRIN-LIKE"/>
    <property type="match status" value="1"/>
</dbReference>
<dbReference type="FunFam" id="3.30.70.270:FF:000020">
    <property type="entry name" value="Transposon Tf2-6 polyprotein-like Protein"/>
    <property type="match status" value="1"/>
</dbReference>
<dbReference type="GO" id="GO:0008270">
    <property type="term" value="F:zinc ion binding"/>
    <property type="evidence" value="ECO:0007669"/>
    <property type="project" value="UniProtKB-KW"/>
</dbReference>
<accession>A0A8H7URA7</accession>
<feature type="compositionally biased region" description="Polar residues" evidence="10">
    <location>
        <begin position="383"/>
        <end position="400"/>
    </location>
</feature>
<protein>
    <recommendedName>
        <fullName evidence="15">Reverse transcriptase</fullName>
    </recommendedName>
</protein>
<keyword evidence="4" id="KW-0540">Nuclease</keyword>
<keyword evidence="9" id="KW-0862">Zinc</keyword>
<dbReference type="GO" id="GO:0004519">
    <property type="term" value="F:endonuclease activity"/>
    <property type="evidence" value="ECO:0007669"/>
    <property type="project" value="UniProtKB-KW"/>
</dbReference>
<sequence>MLSAASSDKNILEHPAHISQKIIKETKRKLATTEHKLLEEFLTNREILINHQHKDNKYSKTEKLEIYKGTKALLEHFKHYKNNNPKLLTENIEMENNTPNPKMYAESDIMQLLTTLLQQQQSQQQTTTPPPHNQVRITTPATYDGTRDVTKIDNWYTSVEHYLKFYDFEKSRWVSYAISLLTYHARLWYYRVKNNYDLDTWETFKAHMNIEFKPRYTLQSTRDKLFELKQTSSVQQYIQDFQNILLELNIAEDEAVDKFSRGLKDKARAHVLLKDPIDLEGMYQCAGTYESATQYGHPIYQNSSSSTQTIDDPMDLSVAELKQQNQLLLNLLNKQKPNQFDNKTTNSFTCYYCNKVGHKKNECRNKKWYEGRGIFQSKRPKNNYRTQPPRSNYHNNQNQQSGNFRQQLNALLDAYDPLRNHSDNNNNTNSSSFSTANHSDNKSLIDLSNFDSQDSYLYPALKPKHCPETGSIISIDQSFLNKLDNASSKLPLYKAMVGGSDFKVLIDSGASTNYDYPKFLSHSLTKNEVQNQAVETADGKQSNINKRITFRMFLGDNHSLQEILSAYVFESKFDIILGRKWLKETAHSPDWFNDTWELKDINNHIIKIYPIPSSKIENLHAAQTTKIVPIAQASPDTEIDYVASASQVARWFKKEQISECFVVNFIDEDTGNSATITPISPFSAAALQLDKDWKEEFAKLFPYAFKGEVTELPPHQHTRDIIVTDPKDAAPIYHQHYRMSPIELSELKKQLNELEKKGLIVPTASPYGFPILFVRKAGSNNADGTPKLRMCCDFRSINKITIAQRIPIPRIDECLDQLHNSTCFSQIDLIGAFNQVRLSEADSIKATISHRFGQHRFLVAPFGLKNSGPYFQDVINKVLQSFVDKFVIIYVDDLLIYSKNEKEHKEHVKLVLQKLDEAKFVINIKKSHFNMKELTFLGYHISKDGISPSQQKTDAIKIWPIPNNVQQVRQFLGLTQYYRRFIPNFAHIASPLTDLKAGTGYKTRIVNWTPQCQNAFDLLKLQLTSAPVLQTPDMHKQFLNECDSSDFAAGAVLLQQDKENN</sequence>
<dbReference type="Proteomes" id="UP000603453">
    <property type="component" value="Unassembled WGS sequence"/>
</dbReference>
<dbReference type="PROSITE" id="PS50878">
    <property type="entry name" value="RT_POL"/>
    <property type="match status" value="1"/>
</dbReference>
<dbReference type="InterPro" id="IPR000477">
    <property type="entry name" value="RT_dom"/>
</dbReference>
<keyword evidence="6" id="KW-0378">Hydrolase</keyword>
<evidence type="ECO:0000259" key="12">
    <source>
        <dbReference type="PROSITE" id="PS50878"/>
    </source>
</evidence>
<evidence type="ECO:0000256" key="8">
    <source>
        <dbReference type="ARBA" id="ARBA00023268"/>
    </source>
</evidence>
<evidence type="ECO:0000256" key="6">
    <source>
        <dbReference type="ARBA" id="ARBA00022759"/>
    </source>
</evidence>
<comment type="caution">
    <text evidence="13">The sequence shown here is derived from an EMBL/GenBank/DDBJ whole genome shotgun (WGS) entry which is preliminary data.</text>
</comment>
<evidence type="ECO:0000313" key="13">
    <source>
        <dbReference type="EMBL" id="KAG2191197.1"/>
    </source>
</evidence>
<keyword evidence="7" id="KW-0238">DNA-binding</keyword>
<keyword evidence="8" id="KW-0511">Multifunctional enzyme</keyword>
<dbReference type="InterPro" id="IPR021109">
    <property type="entry name" value="Peptidase_aspartic_dom_sf"/>
</dbReference>
<evidence type="ECO:0000256" key="5">
    <source>
        <dbReference type="ARBA" id="ARBA00022750"/>
    </source>
</evidence>
<dbReference type="GO" id="GO:0003677">
    <property type="term" value="F:DNA binding"/>
    <property type="evidence" value="ECO:0007669"/>
    <property type="project" value="UniProtKB-KW"/>
</dbReference>
<dbReference type="InterPro" id="IPR043502">
    <property type="entry name" value="DNA/RNA_pol_sf"/>
</dbReference>
<reference evidence="13" key="1">
    <citation type="submission" date="2020-12" db="EMBL/GenBank/DDBJ databases">
        <title>Metabolic potential, ecology and presence of endohyphal bacteria is reflected in genomic diversity of Mucoromycotina.</title>
        <authorList>
            <person name="Muszewska A."/>
            <person name="Okrasinska A."/>
            <person name="Steczkiewicz K."/>
            <person name="Drgas O."/>
            <person name="Orlowska M."/>
            <person name="Perlinska-Lenart U."/>
            <person name="Aleksandrzak-Piekarczyk T."/>
            <person name="Szatraj K."/>
            <person name="Zielenkiewicz U."/>
            <person name="Pilsyk S."/>
            <person name="Malc E."/>
            <person name="Mieczkowski P."/>
            <person name="Kruszewska J.S."/>
            <person name="Biernat P."/>
            <person name="Pawlowska J."/>
        </authorList>
    </citation>
    <scope>NUCLEOTIDE SEQUENCE</scope>
    <source>
        <strain evidence="13">WA0000017839</strain>
    </source>
</reference>
<dbReference type="Gene3D" id="3.10.10.10">
    <property type="entry name" value="HIV Type 1 Reverse Transcriptase, subunit A, domain 1"/>
    <property type="match status" value="1"/>
</dbReference>
<keyword evidence="14" id="KW-1185">Reference proteome</keyword>
<evidence type="ECO:0008006" key="15">
    <source>
        <dbReference type="Google" id="ProtNLM"/>
    </source>
</evidence>
<dbReference type="InterPro" id="IPR043128">
    <property type="entry name" value="Rev_trsase/Diguanyl_cyclase"/>
</dbReference>
<dbReference type="CDD" id="cd00303">
    <property type="entry name" value="retropepsin_like"/>
    <property type="match status" value="1"/>
</dbReference>
<dbReference type="SMART" id="SM00343">
    <property type="entry name" value="ZnF_C2HC"/>
    <property type="match status" value="1"/>
</dbReference>